<keyword evidence="13" id="KW-0238">DNA-binding</keyword>
<dbReference type="GeneID" id="87917615"/>
<feature type="domain" description="BRCT" evidence="20">
    <location>
        <begin position="214"/>
        <end position="311"/>
    </location>
</feature>
<evidence type="ECO:0000256" key="1">
    <source>
        <dbReference type="ARBA" id="ARBA00001936"/>
    </source>
</evidence>
<accession>A0AAE1IM06</accession>
<evidence type="ECO:0000256" key="3">
    <source>
        <dbReference type="ARBA" id="ARBA00008323"/>
    </source>
</evidence>
<dbReference type="GO" id="GO:0003887">
    <property type="term" value="F:DNA-directed DNA polymerase activity"/>
    <property type="evidence" value="ECO:0007669"/>
    <property type="project" value="UniProtKB-KW"/>
</dbReference>
<comment type="cofactor">
    <cofactor evidence="1">
        <name>Mn(2+)</name>
        <dbReference type="ChEBI" id="CHEBI:29035"/>
    </cofactor>
</comment>
<dbReference type="InterPro" id="IPR010996">
    <property type="entry name" value="HHH_MUS81"/>
</dbReference>
<dbReference type="Proteomes" id="UP001273209">
    <property type="component" value="Unassembled WGS sequence"/>
</dbReference>
<evidence type="ECO:0000313" key="22">
    <source>
        <dbReference type="Proteomes" id="UP001273209"/>
    </source>
</evidence>
<dbReference type="PROSITE" id="PS00522">
    <property type="entry name" value="DNA_POLYMERASE_X"/>
    <property type="match status" value="1"/>
</dbReference>
<evidence type="ECO:0000256" key="9">
    <source>
        <dbReference type="ARBA" id="ARBA00022705"/>
    </source>
</evidence>
<dbReference type="InterPro" id="IPR037160">
    <property type="entry name" value="DNA_Pol_thumb_sf"/>
</dbReference>
<dbReference type="PRINTS" id="PR00870">
    <property type="entry name" value="DNAPOLXBETA"/>
</dbReference>
<evidence type="ECO:0000313" key="21">
    <source>
        <dbReference type="EMBL" id="KAK4085352.1"/>
    </source>
</evidence>
<feature type="region of interest" description="Disordered" evidence="19">
    <location>
        <begin position="315"/>
        <end position="390"/>
    </location>
</feature>
<comment type="catalytic activity">
    <reaction evidence="17">
        <text>DNA(n) + a 2'-deoxyribonucleoside 5'-triphosphate = DNA(n+1) + diphosphate</text>
        <dbReference type="Rhea" id="RHEA:22508"/>
        <dbReference type="Rhea" id="RHEA-COMP:17339"/>
        <dbReference type="Rhea" id="RHEA-COMP:17340"/>
        <dbReference type="ChEBI" id="CHEBI:33019"/>
        <dbReference type="ChEBI" id="CHEBI:61560"/>
        <dbReference type="ChEBI" id="CHEBI:173112"/>
        <dbReference type="EC" id="2.7.7.7"/>
    </reaction>
</comment>
<gene>
    <name evidence="21" type="ORF">Triagg1_342</name>
</gene>
<feature type="active site" description="Nucleophile; Schiff-base intermediate with DNA; for 5'-dRP lyase activity" evidence="18">
    <location>
        <position position="584"/>
    </location>
</feature>
<feature type="compositionally biased region" description="Basic and acidic residues" evidence="19">
    <location>
        <begin position="473"/>
        <end position="488"/>
    </location>
</feature>
<dbReference type="Gene3D" id="1.10.150.20">
    <property type="entry name" value="5' to 3' exonuclease, C-terminal subdomain"/>
    <property type="match status" value="1"/>
</dbReference>
<dbReference type="InterPro" id="IPR002008">
    <property type="entry name" value="DNA_pol_X_beta-like"/>
</dbReference>
<dbReference type="InterPro" id="IPR022312">
    <property type="entry name" value="DNA_pol_X"/>
</dbReference>
<dbReference type="GO" id="GO:0016829">
    <property type="term" value="F:lyase activity"/>
    <property type="evidence" value="ECO:0007669"/>
    <property type="project" value="UniProtKB-KW"/>
</dbReference>
<feature type="compositionally biased region" description="Low complexity" evidence="19">
    <location>
        <begin position="169"/>
        <end position="186"/>
    </location>
</feature>
<dbReference type="CDD" id="cd00141">
    <property type="entry name" value="NT_POLXc"/>
    <property type="match status" value="1"/>
</dbReference>
<feature type="compositionally biased region" description="Basic residues" evidence="19">
    <location>
        <begin position="489"/>
        <end position="498"/>
    </location>
</feature>
<organism evidence="21 22">
    <name type="scientific">Trichoderma aggressivum f. europaeum</name>
    <dbReference type="NCBI Taxonomy" id="173218"/>
    <lineage>
        <taxon>Eukaryota</taxon>
        <taxon>Fungi</taxon>
        <taxon>Dikarya</taxon>
        <taxon>Ascomycota</taxon>
        <taxon>Pezizomycotina</taxon>
        <taxon>Sordariomycetes</taxon>
        <taxon>Hypocreomycetidae</taxon>
        <taxon>Hypocreales</taxon>
        <taxon>Hypocreaceae</taxon>
        <taxon>Trichoderma</taxon>
    </lineage>
</organism>
<dbReference type="EMBL" id="JAWRVG010000001">
    <property type="protein sequence ID" value="KAK4085352.1"/>
    <property type="molecule type" value="Genomic_DNA"/>
</dbReference>
<keyword evidence="8" id="KW-0548">Nucleotidyltransferase</keyword>
<dbReference type="Pfam" id="PF10391">
    <property type="entry name" value="DNA_pol_lambd_f"/>
    <property type="match status" value="1"/>
</dbReference>
<dbReference type="GO" id="GO:0003677">
    <property type="term" value="F:DNA binding"/>
    <property type="evidence" value="ECO:0007669"/>
    <property type="project" value="UniProtKB-KW"/>
</dbReference>
<evidence type="ECO:0000256" key="19">
    <source>
        <dbReference type="SAM" id="MobiDB-lite"/>
    </source>
</evidence>
<dbReference type="SUPFAM" id="SSF81301">
    <property type="entry name" value="Nucleotidyltransferase"/>
    <property type="match status" value="1"/>
</dbReference>
<feature type="compositionally biased region" description="Basic and acidic residues" evidence="19">
    <location>
        <begin position="73"/>
        <end position="85"/>
    </location>
</feature>
<dbReference type="Pfam" id="PF14791">
    <property type="entry name" value="DNA_pol_B_thumb"/>
    <property type="match status" value="1"/>
</dbReference>
<dbReference type="GO" id="GO:0006303">
    <property type="term" value="P:double-strand break repair via nonhomologous end joining"/>
    <property type="evidence" value="ECO:0007669"/>
    <property type="project" value="TreeGrafter"/>
</dbReference>
<dbReference type="SMART" id="SM00483">
    <property type="entry name" value="POLXc"/>
    <property type="match status" value="1"/>
</dbReference>
<feature type="region of interest" description="Disordered" evidence="19">
    <location>
        <begin position="33"/>
        <end position="100"/>
    </location>
</feature>
<dbReference type="FunFam" id="1.10.150.110:FF:000005">
    <property type="entry name" value="DNA polymerase POL4"/>
    <property type="match status" value="1"/>
</dbReference>
<keyword evidence="22" id="KW-1185">Reference proteome</keyword>
<evidence type="ECO:0000256" key="8">
    <source>
        <dbReference type="ARBA" id="ARBA00022695"/>
    </source>
</evidence>
<keyword evidence="15" id="KW-0456">Lyase</keyword>
<dbReference type="Gene3D" id="1.10.150.110">
    <property type="entry name" value="DNA polymerase beta, N-terminal domain-like"/>
    <property type="match status" value="1"/>
</dbReference>
<reference evidence="21" key="1">
    <citation type="submission" date="2023-11" db="EMBL/GenBank/DDBJ databases">
        <title>The genome sequences of three competitors of mushroom-forming fungi.</title>
        <authorList>
            <person name="Beijen E."/>
            <person name="Ohm R.A."/>
        </authorList>
    </citation>
    <scope>NUCLEOTIDE SEQUENCE</scope>
    <source>
        <strain evidence="21">CBS 100526</strain>
    </source>
</reference>
<evidence type="ECO:0000256" key="4">
    <source>
        <dbReference type="ARBA" id="ARBA00012417"/>
    </source>
</evidence>
<sequence length="862" mass="97222">MDYIESKTAYFNQLSSISFISDGMRDDDAFDAREERQRELHRGFFRPAPSLHAPDERDQTQGHGQRTQQDQQPGKKQDQPRKKQDQPLPVKSRRLQHLTPRKIITAPRPESGKVIKGTGPGKPRPKGRLAALLDNVTDVVQETPSVVSEKRGKEVIVIEDGPVLPRTSASLKRSLESASEESSSPSVNVKAGMATKAARGNKRGRVSGPNVRPEAEQIFKGLSFFYIPDNDIAPARRLRINRAKEFGATWTRDVMTATHVVVEKKLEYKDVEKMWPKDGFGGRAPPKMVTEDYPLDCIQFRAIVDASQRKYLVNGQPEVDEEEKEPEVPLPTADSGDQAKSKSKSTISSLPLKPQHQNKAKWDYVPPKGTPSQSEESSLGSRVTRSRTGAMVVDSQAVVLDLEDAGEPKKDTSNGDTGMENHSLTKKRGKGNTPLLQDELSNYISMMQEFKDLPLDIDEEEDVQSTSNEAEAPLDRDHRSESETESQRTRRSSRRTRPTNKAIAFEDRFACNRAGRKDANQDNPNARTIEILQKMNSYYERVNDHWRTMAYRKAISILKQQSVRITTEEEAYRLPTIGRRLAQKIEEIVTTDKLQRLECAEEDPTDHALQTFLKIYGVGNKIAEQWIAQGWRTLEDVQQNVKLTPSQLIGMEHYHDLNTRIPRKEVTALGEVVKKAAARIDAAAQLIIGGSYRRGAESSHDIDFIVTKPGAESVADLKPFLNSLVDQLERDKFLVARLASSRAGGDGSKWHGCCVLPEIKGLNDTDGGYRPIWRRIDFLLVPEAELGAALIYFTGNDIFNRSMRLLASKKGMRLNQRGLYRDVLRGPNRAKITAGELVESKDERRIFEILGVKWREPWERWC</sequence>
<evidence type="ECO:0000256" key="15">
    <source>
        <dbReference type="ARBA" id="ARBA00023239"/>
    </source>
</evidence>
<dbReference type="PANTHER" id="PTHR11276:SF28">
    <property type="entry name" value="DNA POLYMERASE LAMBDA"/>
    <property type="match status" value="1"/>
</dbReference>
<evidence type="ECO:0000256" key="16">
    <source>
        <dbReference type="ARBA" id="ARBA00023242"/>
    </source>
</evidence>
<evidence type="ECO:0000256" key="17">
    <source>
        <dbReference type="ARBA" id="ARBA00049244"/>
    </source>
</evidence>
<dbReference type="AlphaFoldDB" id="A0AAE1IM06"/>
<evidence type="ECO:0000259" key="20">
    <source>
        <dbReference type="PROSITE" id="PS50172"/>
    </source>
</evidence>
<protein>
    <recommendedName>
        <fullName evidence="5">DNA polymerase lambda</fullName>
        <ecNumber evidence="4">2.7.7.7</ecNumber>
    </recommendedName>
</protein>
<evidence type="ECO:0000256" key="14">
    <source>
        <dbReference type="ARBA" id="ARBA00023204"/>
    </source>
</evidence>
<dbReference type="PROSITE" id="PS50172">
    <property type="entry name" value="BRCT"/>
    <property type="match status" value="1"/>
</dbReference>
<dbReference type="InterPro" id="IPR036420">
    <property type="entry name" value="BRCT_dom_sf"/>
</dbReference>
<proteinExistence type="inferred from homology"/>
<keyword evidence="12" id="KW-0239">DNA-directed DNA polymerase</keyword>
<dbReference type="Gene3D" id="3.40.50.10190">
    <property type="entry name" value="BRCT domain"/>
    <property type="match status" value="1"/>
</dbReference>
<feature type="region of interest" description="Disordered" evidence="19">
    <location>
        <begin position="460"/>
        <end position="503"/>
    </location>
</feature>
<comment type="similarity">
    <text evidence="3">Belongs to the DNA polymerase type-X family.</text>
</comment>
<feature type="region of interest" description="Disordered" evidence="19">
    <location>
        <begin position="402"/>
        <end position="435"/>
    </location>
</feature>
<dbReference type="InterPro" id="IPR027421">
    <property type="entry name" value="DNA_pol_lamdba_lyase_dom_sf"/>
</dbReference>
<keyword evidence="10" id="KW-0479">Metal-binding</keyword>
<feature type="compositionally biased region" description="Polar residues" evidence="19">
    <location>
        <begin position="370"/>
        <end position="387"/>
    </location>
</feature>
<evidence type="ECO:0000256" key="13">
    <source>
        <dbReference type="ARBA" id="ARBA00023125"/>
    </source>
</evidence>
<keyword evidence="16" id="KW-0539">Nucleus</keyword>
<feature type="region of interest" description="Disordered" evidence="19">
    <location>
        <begin position="107"/>
        <end position="126"/>
    </location>
</feature>
<dbReference type="InterPro" id="IPR028207">
    <property type="entry name" value="DNA_pol_B_palm_palm"/>
</dbReference>
<dbReference type="Pfam" id="PF14716">
    <property type="entry name" value="HHH_8"/>
    <property type="match status" value="1"/>
</dbReference>
<comment type="subcellular location">
    <subcellularLocation>
        <location evidence="2">Nucleus</location>
    </subcellularLocation>
</comment>
<keyword evidence="7" id="KW-0808">Transferase</keyword>
<dbReference type="Pfam" id="PF14792">
    <property type="entry name" value="DNA_pol_B_palm"/>
    <property type="match status" value="1"/>
</dbReference>
<evidence type="ECO:0000256" key="10">
    <source>
        <dbReference type="ARBA" id="ARBA00022723"/>
    </source>
</evidence>
<dbReference type="FunFam" id="1.10.150.20:FF:000010">
    <property type="entry name" value="DNA polymerase lambda"/>
    <property type="match status" value="1"/>
</dbReference>
<name>A0AAE1IM06_9HYPO</name>
<dbReference type="InterPro" id="IPR019843">
    <property type="entry name" value="DNA_pol-X_BS"/>
</dbReference>
<dbReference type="PANTHER" id="PTHR11276">
    <property type="entry name" value="DNA POLYMERASE TYPE-X FAMILY MEMBER"/>
    <property type="match status" value="1"/>
</dbReference>
<dbReference type="PRINTS" id="PR00869">
    <property type="entry name" value="DNAPOLX"/>
</dbReference>
<dbReference type="InterPro" id="IPR043519">
    <property type="entry name" value="NT_sf"/>
</dbReference>
<dbReference type="GO" id="GO:0046872">
    <property type="term" value="F:metal ion binding"/>
    <property type="evidence" value="ECO:0007669"/>
    <property type="project" value="UniProtKB-KW"/>
</dbReference>
<dbReference type="FunFam" id="3.30.210.10:FF:000001">
    <property type="entry name" value="DNA polymerase lambda"/>
    <property type="match status" value="1"/>
</dbReference>
<dbReference type="RefSeq" id="XP_062760692.1">
    <property type="nucleotide sequence ID" value="XM_062898420.1"/>
</dbReference>
<dbReference type="InterPro" id="IPR002054">
    <property type="entry name" value="DNA-dir_DNA_pol_X"/>
</dbReference>
<dbReference type="InterPro" id="IPR029398">
    <property type="entry name" value="PolB_thumb"/>
</dbReference>
<dbReference type="InterPro" id="IPR018944">
    <property type="entry name" value="DNA_pol_lambd_fingers_domain"/>
</dbReference>
<feature type="compositionally biased region" description="Basic residues" evidence="19">
    <location>
        <begin position="91"/>
        <end position="100"/>
    </location>
</feature>
<dbReference type="EC" id="2.7.7.7" evidence="4"/>
<feature type="compositionally biased region" description="Basic and acidic residues" evidence="19">
    <location>
        <begin position="33"/>
        <end position="42"/>
    </location>
</feature>
<dbReference type="GO" id="GO:0006260">
    <property type="term" value="P:DNA replication"/>
    <property type="evidence" value="ECO:0007669"/>
    <property type="project" value="UniProtKB-KW"/>
</dbReference>
<evidence type="ECO:0000256" key="6">
    <source>
        <dbReference type="ARBA" id="ARBA00022634"/>
    </source>
</evidence>
<dbReference type="Gene3D" id="3.30.210.10">
    <property type="entry name" value="DNA polymerase, thumb domain"/>
    <property type="match status" value="1"/>
</dbReference>
<dbReference type="SUPFAM" id="SSF47802">
    <property type="entry name" value="DNA polymerase beta, N-terminal domain-like"/>
    <property type="match status" value="1"/>
</dbReference>
<evidence type="ECO:0000256" key="2">
    <source>
        <dbReference type="ARBA" id="ARBA00004123"/>
    </source>
</evidence>
<evidence type="ECO:0000256" key="18">
    <source>
        <dbReference type="PIRSR" id="PIRSR622312-50"/>
    </source>
</evidence>
<evidence type="ECO:0000256" key="7">
    <source>
        <dbReference type="ARBA" id="ARBA00022679"/>
    </source>
</evidence>
<comment type="caution">
    <text evidence="21">The sequence shown here is derived from an EMBL/GenBank/DDBJ whole genome shotgun (WGS) entry which is preliminary data.</text>
</comment>
<dbReference type="SUPFAM" id="SSF81585">
    <property type="entry name" value="PsbU/PolX domain-like"/>
    <property type="match status" value="1"/>
</dbReference>
<evidence type="ECO:0000256" key="12">
    <source>
        <dbReference type="ARBA" id="ARBA00022932"/>
    </source>
</evidence>
<keyword evidence="6" id="KW-0237">DNA synthesis</keyword>
<feature type="region of interest" description="Disordered" evidence="19">
    <location>
        <begin position="169"/>
        <end position="189"/>
    </location>
</feature>
<keyword evidence="11" id="KW-0227">DNA damage</keyword>
<dbReference type="Gene3D" id="3.30.460.10">
    <property type="entry name" value="Beta Polymerase, domain 2"/>
    <property type="match status" value="1"/>
</dbReference>
<keyword evidence="9" id="KW-0235">DNA replication</keyword>
<dbReference type="GO" id="GO:0005634">
    <property type="term" value="C:nucleus"/>
    <property type="evidence" value="ECO:0007669"/>
    <property type="project" value="UniProtKB-SubCell"/>
</dbReference>
<feature type="compositionally biased region" description="Low complexity" evidence="19">
    <location>
        <begin position="61"/>
        <end position="72"/>
    </location>
</feature>
<evidence type="ECO:0000256" key="5">
    <source>
        <dbReference type="ARBA" id="ARBA00016513"/>
    </source>
</evidence>
<dbReference type="InterPro" id="IPR001357">
    <property type="entry name" value="BRCT_dom"/>
</dbReference>
<evidence type="ECO:0000256" key="11">
    <source>
        <dbReference type="ARBA" id="ARBA00022763"/>
    </source>
</evidence>
<keyword evidence="14" id="KW-0234">DNA repair</keyword>